<reference evidence="1 2" key="1">
    <citation type="submission" date="2023-07" db="EMBL/GenBank/DDBJ databases">
        <title>The novel representative of Negativicutes class, Anaeroselena agilis gen. nov. sp. nov.</title>
        <authorList>
            <person name="Prokofeva M.I."/>
            <person name="Elcheninov A.G."/>
            <person name="Klyukina A."/>
            <person name="Kublanov I.V."/>
            <person name="Frolov E.N."/>
            <person name="Podosokorskaya O.A."/>
        </authorList>
    </citation>
    <scope>NUCLEOTIDE SEQUENCE [LARGE SCALE GENOMIC DNA]</scope>
    <source>
        <strain evidence="1 2">4137-cl</strain>
    </source>
</reference>
<dbReference type="Proteomes" id="UP001254848">
    <property type="component" value="Unassembled WGS sequence"/>
</dbReference>
<dbReference type="EMBL" id="JAUOZS010000001">
    <property type="protein sequence ID" value="MDT8900958.1"/>
    <property type="molecule type" value="Genomic_DNA"/>
</dbReference>
<name>A0ABU3NVW5_9FIRM</name>
<keyword evidence="2" id="KW-1185">Reference proteome</keyword>
<sequence length="134" mass="14746">MRLALLSIIITLWLTQPLAEGIGYIEEVETPPSPVATYVATVTAYTSSIEECGKDDGITASGLPAEDGMVACDDLPFGTRVVIEGRHYVVADRFGGGYQRRFDIWMPSRADAYRFGRKQVEVQVIEMGDGENVR</sequence>
<accession>A0ABU3NVW5</accession>
<gene>
    <name evidence="1" type="ORF">Q4T40_06900</name>
</gene>
<comment type="caution">
    <text evidence="1">The sequence shown here is derived from an EMBL/GenBank/DDBJ whole genome shotgun (WGS) entry which is preliminary data.</text>
</comment>
<evidence type="ECO:0000313" key="1">
    <source>
        <dbReference type="EMBL" id="MDT8900958.1"/>
    </source>
</evidence>
<dbReference type="CDD" id="cd14667">
    <property type="entry name" value="3D_containing_proteins"/>
    <property type="match status" value="1"/>
</dbReference>
<evidence type="ECO:0000313" key="2">
    <source>
        <dbReference type="Proteomes" id="UP001254848"/>
    </source>
</evidence>
<protein>
    <submittedName>
        <fullName evidence="1">3D domain-containing protein</fullName>
    </submittedName>
</protein>
<dbReference type="RefSeq" id="WP_413779488.1">
    <property type="nucleotide sequence ID" value="NZ_JAUOZS010000001.1"/>
</dbReference>
<dbReference type="InterPro" id="IPR059180">
    <property type="entry name" value="3D_YorM"/>
</dbReference>
<proteinExistence type="predicted"/>
<organism evidence="1 2">
    <name type="scientific">Anaeroselena agilis</name>
    <dbReference type="NCBI Taxonomy" id="3063788"/>
    <lineage>
        <taxon>Bacteria</taxon>
        <taxon>Bacillati</taxon>
        <taxon>Bacillota</taxon>
        <taxon>Negativicutes</taxon>
        <taxon>Acetonemataceae</taxon>
        <taxon>Anaeroselena</taxon>
    </lineage>
</organism>